<dbReference type="Gene3D" id="2.40.160.210">
    <property type="entry name" value="Acyl-CoA thioesterase, double hotdog domain"/>
    <property type="match status" value="1"/>
</dbReference>
<dbReference type="Pfam" id="PF20789">
    <property type="entry name" value="4HBT_3C"/>
    <property type="match status" value="1"/>
</dbReference>
<evidence type="ECO:0000259" key="1">
    <source>
        <dbReference type="Pfam" id="PF13622"/>
    </source>
</evidence>
<evidence type="ECO:0000313" key="3">
    <source>
        <dbReference type="EMBL" id="ACY17674.1"/>
    </source>
</evidence>
<dbReference type="HOGENOM" id="CLU_926758_0_0_7"/>
<evidence type="ECO:0000313" key="4">
    <source>
        <dbReference type="Proteomes" id="UP000001880"/>
    </source>
</evidence>
<gene>
    <name evidence="3" type="ordered locus">Hoch_5186</name>
</gene>
<dbReference type="InterPro" id="IPR049450">
    <property type="entry name" value="ACOT8-like_C"/>
</dbReference>
<dbReference type="eggNOG" id="COG1946">
    <property type="taxonomic scope" value="Bacteria"/>
</dbReference>
<accession>D0LWM4</accession>
<dbReference type="AlphaFoldDB" id="D0LWM4"/>
<dbReference type="CDD" id="cd03443">
    <property type="entry name" value="PaaI_thioesterase"/>
    <property type="match status" value="1"/>
</dbReference>
<keyword evidence="4" id="KW-1185">Reference proteome</keyword>
<dbReference type="OrthoDB" id="7059210at2"/>
<dbReference type="PANTHER" id="PTHR38110:SF1">
    <property type="entry name" value="THIOESTERASE DOMAIN-CONTAINING PROTEIN"/>
    <property type="match status" value="1"/>
</dbReference>
<dbReference type="PANTHER" id="PTHR38110">
    <property type="entry name" value="CHROMOSOME 23, WHOLE GENOME SHOTGUN SEQUENCE"/>
    <property type="match status" value="1"/>
</dbReference>
<dbReference type="RefSeq" id="WP_012830266.1">
    <property type="nucleotide sequence ID" value="NC_013440.1"/>
</dbReference>
<protein>
    <submittedName>
        <fullName evidence="3">Acyl-CoA thioesterase-like protein</fullName>
    </submittedName>
</protein>
<reference evidence="3 4" key="1">
    <citation type="journal article" date="2010" name="Stand. Genomic Sci.">
        <title>Complete genome sequence of Haliangium ochraceum type strain (SMP-2).</title>
        <authorList>
            <consortium name="US DOE Joint Genome Institute (JGI-PGF)"/>
            <person name="Ivanova N."/>
            <person name="Daum C."/>
            <person name="Lang E."/>
            <person name="Abt B."/>
            <person name="Kopitz M."/>
            <person name="Saunders E."/>
            <person name="Lapidus A."/>
            <person name="Lucas S."/>
            <person name="Glavina Del Rio T."/>
            <person name="Nolan M."/>
            <person name="Tice H."/>
            <person name="Copeland A."/>
            <person name="Cheng J.F."/>
            <person name="Chen F."/>
            <person name="Bruce D."/>
            <person name="Goodwin L."/>
            <person name="Pitluck S."/>
            <person name="Mavromatis K."/>
            <person name="Pati A."/>
            <person name="Mikhailova N."/>
            <person name="Chen A."/>
            <person name="Palaniappan K."/>
            <person name="Land M."/>
            <person name="Hauser L."/>
            <person name="Chang Y.J."/>
            <person name="Jeffries C.D."/>
            <person name="Detter J.C."/>
            <person name="Brettin T."/>
            <person name="Rohde M."/>
            <person name="Goker M."/>
            <person name="Bristow J."/>
            <person name="Markowitz V."/>
            <person name="Eisen J.A."/>
            <person name="Hugenholtz P."/>
            <person name="Kyrpides N.C."/>
            <person name="Klenk H.P."/>
        </authorList>
    </citation>
    <scope>NUCLEOTIDE SEQUENCE [LARGE SCALE GENOMIC DNA]</scope>
    <source>
        <strain evidence="4">DSM 14365 / CIP 107738 / JCM 11303 / AJ 13395 / SMP-2</strain>
    </source>
</reference>
<dbReference type="EMBL" id="CP001804">
    <property type="protein sequence ID" value="ACY17674.1"/>
    <property type="molecule type" value="Genomic_DNA"/>
</dbReference>
<dbReference type="KEGG" id="hoh:Hoch_5186"/>
<dbReference type="CDD" id="cd03440">
    <property type="entry name" value="hot_dog"/>
    <property type="match status" value="1"/>
</dbReference>
<feature type="domain" description="Acyl-CoA thioesterase-like N-terminal HotDog" evidence="1">
    <location>
        <begin position="33"/>
        <end position="117"/>
    </location>
</feature>
<dbReference type="STRING" id="502025.Hoch_5186"/>
<dbReference type="InterPro" id="IPR042171">
    <property type="entry name" value="Acyl-CoA_hotdog"/>
</dbReference>
<sequence>MSDDAARDAADLSADTAVKPLLSSPGLFTADLSERWSFAVPSGGVLMSMALRAMQMQLDEPGLRLLSAHAIFCAPVSAGAVTIRVEVLRVGGSAAQVRASLASQGRPGASIELMATFARKRSGPEITGAVFPQVPGPEQAEPMPTAAEAPDNPLATAAFFRNVECRRALGPRWWSGDGGPAEAPRSARWLRYLKPPRDARGNLSRLAIPPLADTMAPAVWQALEPGRPPIQAPSLDLTVHFLEDTRAEWLLASAYARHVSQGYASAEIEIWSEERKLIAYGTQTMTFRPMQRRSAGKGSA</sequence>
<dbReference type="InterPro" id="IPR052389">
    <property type="entry name" value="Sec_Metab_Biosynth-Assoc"/>
</dbReference>
<dbReference type="InterPro" id="IPR029069">
    <property type="entry name" value="HotDog_dom_sf"/>
</dbReference>
<organism evidence="3 4">
    <name type="scientific">Haliangium ochraceum (strain DSM 14365 / JCM 11303 / SMP-2)</name>
    <dbReference type="NCBI Taxonomy" id="502025"/>
    <lineage>
        <taxon>Bacteria</taxon>
        <taxon>Pseudomonadati</taxon>
        <taxon>Myxococcota</taxon>
        <taxon>Polyangia</taxon>
        <taxon>Haliangiales</taxon>
        <taxon>Kofleriaceae</taxon>
        <taxon>Haliangium</taxon>
    </lineage>
</organism>
<dbReference type="InterPro" id="IPR049449">
    <property type="entry name" value="TesB_ACOT8-like_N"/>
</dbReference>
<dbReference type="Proteomes" id="UP000001880">
    <property type="component" value="Chromosome"/>
</dbReference>
<proteinExistence type="predicted"/>
<feature type="domain" description="Acyl-CoA thioesterase-like C-terminal" evidence="2">
    <location>
        <begin position="137"/>
        <end position="286"/>
    </location>
</feature>
<dbReference type="SUPFAM" id="SSF54637">
    <property type="entry name" value="Thioesterase/thiol ester dehydrase-isomerase"/>
    <property type="match status" value="2"/>
</dbReference>
<evidence type="ECO:0000259" key="2">
    <source>
        <dbReference type="Pfam" id="PF20789"/>
    </source>
</evidence>
<name>D0LWM4_HALO1</name>
<dbReference type="Pfam" id="PF13622">
    <property type="entry name" value="4HBT_3"/>
    <property type="match status" value="1"/>
</dbReference>